<evidence type="ECO:0000256" key="7">
    <source>
        <dbReference type="SAM" id="Phobius"/>
    </source>
</evidence>
<evidence type="ECO:0000313" key="9">
    <source>
        <dbReference type="Proteomes" id="UP000448575"/>
    </source>
</evidence>
<reference evidence="8 9" key="1">
    <citation type="submission" date="2019-12" db="EMBL/GenBank/DDBJ databases">
        <title>Novel species isolated from a subtropical stream in China.</title>
        <authorList>
            <person name="Lu H."/>
        </authorList>
    </citation>
    <scope>NUCLEOTIDE SEQUENCE [LARGE SCALE GENOMIC DNA]</scope>
    <source>
        <strain evidence="8 9">DS3</strain>
    </source>
</reference>
<evidence type="ECO:0000256" key="2">
    <source>
        <dbReference type="ARBA" id="ARBA00007430"/>
    </source>
</evidence>
<dbReference type="EMBL" id="WWCJ01000002">
    <property type="protein sequence ID" value="MYN01327.1"/>
    <property type="molecule type" value="Genomic_DNA"/>
</dbReference>
<dbReference type="Pfam" id="PF13440">
    <property type="entry name" value="Polysacc_synt_3"/>
    <property type="match status" value="1"/>
</dbReference>
<dbReference type="PANTHER" id="PTHR30250">
    <property type="entry name" value="PST FAMILY PREDICTED COLANIC ACID TRANSPORTER"/>
    <property type="match status" value="1"/>
</dbReference>
<comment type="subcellular location">
    <subcellularLocation>
        <location evidence="1">Cell membrane</location>
        <topology evidence="1">Multi-pass membrane protein</topology>
    </subcellularLocation>
</comment>
<evidence type="ECO:0000256" key="5">
    <source>
        <dbReference type="ARBA" id="ARBA00022989"/>
    </source>
</evidence>
<feature type="transmembrane region" description="Helical" evidence="7">
    <location>
        <begin position="437"/>
        <end position="467"/>
    </location>
</feature>
<keyword evidence="3" id="KW-1003">Cell membrane</keyword>
<sequence>MAKPAGNSVVRGAMIYVALRWTDRLIGIISTVVLARLLAPDDFGIVAMTALAVGLIDVLLDLGVNVALIQNPNPSKADYDTAWTLRLLQALASMLLLCLIAPLAARYFHEPRVLPVLLVMSTAAVIAACENIGIVTFQKEMRADRDFVFTFSRRLLGLVVTVVLAWVLRDYWALVWGTLVSRLFGVFLSYRMHPMRCGFSLASFKAIFGVSQWNLINSVGRYLNNNLHKMIVGNRFDSTTIGGYTLAEEISAMPATEILSPINRILFPAFVRARQDLAELKRMFLLAQGVQCLIAIPASCGLALVAPEVVHLMLGEKWAFVVPFVQVLSLGSIVQAITTCSGYVLLAQSWNRAATLTTWIQVVLFGLGCFLLPAASPALDLAWLRVAVGAAGLLSALLMLRRCLPLVGWGDMLGTILRPLLAAAAMAAVLVQPAPWLAGSVLLALLVKVVLGALVYGAVLLGLWLLLGKPFGAETYLLEKVLRRTTGAPR</sequence>
<dbReference type="GO" id="GO:0005886">
    <property type="term" value="C:plasma membrane"/>
    <property type="evidence" value="ECO:0007669"/>
    <property type="project" value="UniProtKB-SubCell"/>
</dbReference>
<feature type="transmembrane region" description="Helical" evidence="7">
    <location>
        <begin position="284"/>
        <end position="306"/>
    </location>
</feature>
<dbReference type="Proteomes" id="UP000448575">
    <property type="component" value="Unassembled WGS sequence"/>
</dbReference>
<name>A0A6N9HDJ9_9BURK</name>
<dbReference type="PANTHER" id="PTHR30250:SF10">
    <property type="entry name" value="LIPOPOLYSACCHARIDE BIOSYNTHESIS PROTEIN WZXC"/>
    <property type="match status" value="1"/>
</dbReference>
<feature type="transmembrane region" description="Helical" evidence="7">
    <location>
        <begin position="45"/>
        <end position="69"/>
    </location>
</feature>
<keyword evidence="4 7" id="KW-0812">Transmembrane</keyword>
<feature type="transmembrane region" description="Helical" evidence="7">
    <location>
        <begin position="412"/>
        <end position="431"/>
    </location>
</feature>
<evidence type="ECO:0000256" key="1">
    <source>
        <dbReference type="ARBA" id="ARBA00004651"/>
    </source>
</evidence>
<comment type="caution">
    <text evidence="8">The sequence shown here is derived from an EMBL/GenBank/DDBJ whole genome shotgun (WGS) entry which is preliminary data.</text>
</comment>
<keyword evidence="6 7" id="KW-0472">Membrane</keyword>
<evidence type="ECO:0000313" key="8">
    <source>
        <dbReference type="EMBL" id="MYN01327.1"/>
    </source>
</evidence>
<dbReference type="CDD" id="cd13127">
    <property type="entry name" value="MATE_tuaB_like"/>
    <property type="match status" value="1"/>
</dbReference>
<dbReference type="InterPro" id="IPR050833">
    <property type="entry name" value="Poly_Biosynth_Transport"/>
</dbReference>
<feature type="transmembrane region" description="Helical" evidence="7">
    <location>
        <begin position="318"/>
        <end position="346"/>
    </location>
</feature>
<gene>
    <name evidence="8" type="ORF">GTP41_04355</name>
</gene>
<feature type="transmembrane region" description="Helical" evidence="7">
    <location>
        <begin position="358"/>
        <end position="376"/>
    </location>
</feature>
<evidence type="ECO:0000256" key="6">
    <source>
        <dbReference type="ARBA" id="ARBA00023136"/>
    </source>
</evidence>
<proteinExistence type="inferred from homology"/>
<dbReference type="RefSeq" id="WP_161024333.1">
    <property type="nucleotide sequence ID" value="NZ_WWCJ01000002.1"/>
</dbReference>
<accession>A0A6N9HDJ9</accession>
<evidence type="ECO:0000256" key="4">
    <source>
        <dbReference type="ARBA" id="ARBA00022692"/>
    </source>
</evidence>
<feature type="transmembrane region" description="Helical" evidence="7">
    <location>
        <begin position="114"/>
        <end position="135"/>
    </location>
</feature>
<dbReference type="AlphaFoldDB" id="A0A6N9HDJ9"/>
<feature type="transmembrane region" description="Helical" evidence="7">
    <location>
        <begin position="147"/>
        <end position="167"/>
    </location>
</feature>
<organism evidence="8 9">
    <name type="scientific">Pseudoduganella guangdongensis</name>
    <dbReference type="NCBI Taxonomy" id="2692179"/>
    <lineage>
        <taxon>Bacteria</taxon>
        <taxon>Pseudomonadati</taxon>
        <taxon>Pseudomonadota</taxon>
        <taxon>Betaproteobacteria</taxon>
        <taxon>Burkholderiales</taxon>
        <taxon>Oxalobacteraceae</taxon>
        <taxon>Telluria group</taxon>
        <taxon>Pseudoduganella</taxon>
    </lineage>
</organism>
<comment type="similarity">
    <text evidence="2">Belongs to the polysaccharide synthase family.</text>
</comment>
<evidence type="ECO:0000256" key="3">
    <source>
        <dbReference type="ARBA" id="ARBA00022475"/>
    </source>
</evidence>
<protein>
    <submittedName>
        <fullName evidence="8">Oligosaccharide flippase family protein</fullName>
    </submittedName>
</protein>
<feature type="transmembrane region" description="Helical" evidence="7">
    <location>
        <begin position="90"/>
        <end position="108"/>
    </location>
</feature>
<keyword evidence="5 7" id="KW-1133">Transmembrane helix</keyword>
<feature type="transmembrane region" description="Helical" evidence="7">
    <location>
        <begin position="382"/>
        <end position="400"/>
    </location>
</feature>
<keyword evidence="9" id="KW-1185">Reference proteome</keyword>
<feature type="transmembrane region" description="Helical" evidence="7">
    <location>
        <begin position="21"/>
        <end position="39"/>
    </location>
</feature>